<gene>
    <name evidence="1" type="ORF">C8E03_11099</name>
</gene>
<dbReference type="RefSeq" id="WP_170123033.1">
    <property type="nucleotide sequence ID" value="NZ_NOKA02000041.1"/>
</dbReference>
<proteinExistence type="predicted"/>
<evidence type="ECO:0000313" key="2">
    <source>
        <dbReference type="Proteomes" id="UP000247523"/>
    </source>
</evidence>
<dbReference type="EMBL" id="QICS01000010">
    <property type="protein sequence ID" value="PXV87338.1"/>
    <property type="molecule type" value="Genomic_DNA"/>
</dbReference>
<accession>A0A318ELE2</accession>
<sequence>MKELKVVRYIKMDGKCMPWSDLTEKEQEELKEKLNQQGMKSLGYVPVKKETA</sequence>
<dbReference type="AlphaFoldDB" id="A0A318ELE2"/>
<comment type="caution">
    <text evidence="1">The sequence shown here is derived from an EMBL/GenBank/DDBJ whole genome shotgun (WGS) entry which is preliminary data.</text>
</comment>
<organism evidence="1 2">
    <name type="scientific">Lachnotalea glycerini</name>
    <dbReference type="NCBI Taxonomy" id="1763509"/>
    <lineage>
        <taxon>Bacteria</taxon>
        <taxon>Bacillati</taxon>
        <taxon>Bacillota</taxon>
        <taxon>Clostridia</taxon>
        <taxon>Lachnospirales</taxon>
        <taxon>Lachnospiraceae</taxon>
        <taxon>Lachnotalea</taxon>
    </lineage>
</organism>
<evidence type="ECO:0000313" key="1">
    <source>
        <dbReference type="EMBL" id="PXV87338.1"/>
    </source>
</evidence>
<protein>
    <submittedName>
        <fullName evidence="1">Uncharacterized protein</fullName>
    </submittedName>
</protein>
<reference evidence="1 2" key="1">
    <citation type="submission" date="2018-05" db="EMBL/GenBank/DDBJ databases">
        <title>Genomic Encyclopedia of Type Strains, Phase IV (KMG-IV): sequencing the most valuable type-strain genomes for metagenomic binning, comparative biology and taxonomic classification.</title>
        <authorList>
            <person name="Goeker M."/>
        </authorList>
    </citation>
    <scope>NUCLEOTIDE SEQUENCE [LARGE SCALE GENOMIC DNA]</scope>
    <source>
        <strain evidence="1 2">DSM 28816</strain>
    </source>
</reference>
<name>A0A318ELE2_9FIRM</name>
<dbReference type="Proteomes" id="UP000247523">
    <property type="component" value="Unassembled WGS sequence"/>
</dbReference>